<evidence type="ECO:0000313" key="6">
    <source>
        <dbReference type="EMBL" id="ADE19434.1"/>
    </source>
</evidence>
<dbReference type="STRING" id="512564.MCRO_0539"/>
<dbReference type="GO" id="GO:0006081">
    <property type="term" value="P:aldehyde metabolic process"/>
    <property type="evidence" value="ECO:0007669"/>
    <property type="project" value="InterPro"/>
</dbReference>
<evidence type="ECO:0000256" key="2">
    <source>
        <dbReference type="ARBA" id="ARBA00023002"/>
    </source>
</evidence>
<dbReference type="EMBL" id="CP001991">
    <property type="protein sequence ID" value="ADE19434.1"/>
    <property type="molecule type" value="Genomic_DNA"/>
</dbReference>
<dbReference type="PIRSF" id="PIRSF036492">
    <property type="entry name" value="ALDH"/>
    <property type="match status" value="1"/>
</dbReference>
<protein>
    <recommendedName>
        <fullName evidence="3">Aldehyde dehydrogenase</fullName>
    </recommendedName>
</protein>
<feature type="active site" evidence="4">
    <location>
        <position position="215"/>
    </location>
</feature>
<dbReference type="AlphaFoldDB" id="D5E5W5"/>
<dbReference type="Gene3D" id="3.40.605.10">
    <property type="entry name" value="Aldehyde Dehydrogenase, Chain A, domain 1"/>
    <property type="match status" value="1"/>
</dbReference>
<dbReference type="HOGENOM" id="CLU_005391_3_6_14"/>
<organism evidence="6 7">
    <name type="scientific">Mycoplasma crocodyli (strain ATCC 51981 / MP145)</name>
    <dbReference type="NCBI Taxonomy" id="512564"/>
    <lineage>
        <taxon>Bacteria</taxon>
        <taxon>Bacillati</taxon>
        <taxon>Mycoplasmatota</taxon>
        <taxon>Mollicutes</taxon>
        <taxon>Mycoplasmataceae</taxon>
        <taxon>Mycoplasma</taxon>
    </lineage>
</organism>
<evidence type="ECO:0000256" key="3">
    <source>
        <dbReference type="PIRNR" id="PIRNR036492"/>
    </source>
</evidence>
<feature type="domain" description="Aldehyde dehydrogenase" evidence="5">
    <location>
        <begin position="24"/>
        <end position="432"/>
    </location>
</feature>
<reference key="2">
    <citation type="submission" date="2010-03" db="EMBL/GenBank/DDBJ databases">
        <authorList>
            <person name="Ma Z."/>
            <person name="Wang X."/>
            <person name="Liu H."/>
        </authorList>
    </citation>
    <scope>NUCLEOTIDE SEQUENCE</scope>
    <source>
        <strain>MP145</strain>
    </source>
</reference>
<dbReference type="Gene3D" id="3.40.309.10">
    <property type="entry name" value="Aldehyde Dehydrogenase, Chain A, domain 2"/>
    <property type="match status" value="1"/>
</dbReference>
<keyword evidence="2 3" id="KW-0560">Oxidoreductase</keyword>
<dbReference type="SUPFAM" id="SSF53720">
    <property type="entry name" value="ALDH-like"/>
    <property type="match status" value="1"/>
</dbReference>
<dbReference type="PANTHER" id="PTHR43570">
    <property type="entry name" value="ALDEHYDE DEHYDROGENASE"/>
    <property type="match status" value="1"/>
</dbReference>
<dbReference type="GO" id="GO:0005737">
    <property type="term" value="C:cytoplasm"/>
    <property type="evidence" value="ECO:0007669"/>
    <property type="project" value="TreeGrafter"/>
</dbReference>
<feature type="active site" evidence="4">
    <location>
        <position position="249"/>
    </location>
</feature>
<dbReference type="InterPro" id="IPR016161">
    <property type="entry name" value="Ald_DH/histidinol_DH"/>
</dbReference>
<dbReference type="PANTHER" id="PTHR43570:SF16">
    <property type="entry name" value="ALDEHYDE DEHYDROGENASE TYPE III, ISOFORM Q"/>
    <property type="match status" value="1"/>
</dbReference>
<dbReference type="Pfam" id="PF00171">
    <property type="entry name" value="Aldedh"/>
    <property type="match status" value="1"/>
</dbReference>
<sequence length="463" mass="53873">MYHKYMNKLELLNTKPSNFLNNKRKRKEILKDIYNWIKVNNNKIEEALYKDLGKHQIESYLSEIQIVLKEIRMLINKIGWTTKKHRVGNNISNPLTYFDSSFYKFEPLGTIFIIAPFNYPFHLAIMPLVGAIASGNKVILKPSDKCSHVANVIKDLIYQTKLHKVAEYLEHDSLVEEINQIIDSKPNLIFFTGSTKVGKIIDLRAKQNGINTIMELGSPCPVYVDKRTNVKVIAKRLIWAKSYNAGQTCVSPNHVFVHKDIYQSFINELNNQAIKQLGINSESNWQLAKIINRETLQYIKDKFEKLTKNNLVVDEEQNKIQLKIFEANLEEHQEFLRWELFSPILPVFKVENSDQAISLFNKYNNDALSAYICTTDKKVIDNFIEKTNSGSLSINDMLIHISNSRLPFGGINNSGHGRYRYKESIRAFSKIRSYYKSNNSLDFSSRFLPYSQKKYKFIKRFIK</sequence>
<dbReference type="InterPro" id="IPR012394">
    <property type="entry name" value="Aldehyde_DH_NAD(P)"/>
</dbReference>
<reference evidence="7" key="1">
    <citation type="submission" date="2010-03" db="EMBL/GenBank/DDBJ databases">
        <title>The complete genome of Mycoplasma crocodyli MP145.</title>
        <authorList>
            <person name="Glass J.I."/>
            <person name="Durkin A.S."/>
            <person name="Hostetler J."/>
            <person name="Jackson J."/>
            <person name="Johnson J."/>
            <person name="May M.A."/>
            <person name="Paralanov V."/>
            <person name="Radune D."/>
            <person name="Szczypinski B."/>
            <person name="Brown D.R."/>
        </authorList>
    </citation>
    <scope>NUCLEOTIDE SEQUENCE [LARGE SCALE GENOMIC DNA]</scope>
    <source>
        <strain evidence="7">ATCC 51981 / MP145</strain>
    </source>
</reference>
<dbReference type="GO" id="GO:0004029">
    <property type="term" value="F:aldehyde dehydrogenase (NAD+) activity"/>
    <property type="evidence" value="ECO:0007669"/>
    <property type="project" value="TreeGrafter"/>
</dbReference>
<evidence type="ECO:0000256" key="1">
    <source>
        <dbReference type="ARBA" id="ARBA00009986"/>
    </source>
</evidence>
<evidence type="ECO:0000259" key="5">
    <source>
        <dbReference type="Pfam" id="PF00171"/>
    </source>
</evidence>
<dbReference type="eggNOG" id="COG1012">
    <property type="taxonomic scope" value="Bacteria"/>
</dbReference>
<gene>
    <name evidence="6" type="ordered locus">MCRO_0539</name>
</gene>
<dbReference type="InterPro" id="IPR015590">
    <property type="entry name" value="Aldehyde_DH_dom"/>
</dbReference>
<reference evidence="6 7" key="3">
    <citation type="journal article" date="2011" name="J. Bacteriol.">
        <title>Genome sequences of Mycoplasma alligatoris A21JP2T and Mycoplasma crocodyli MP145T.</title>
        <authorList>
            <person name="Brown D.R."/>
            <person name="Farmerie W.G."/>
            <person name="May M."/>
            <person name="Benders G.A."/>
            <person name="Durkin A.S."/>
            <person name="Hlavinka K."/>
            <person name="Hostetler J."/>
            <person name="Jackson J."/>
            <person name="Johnson J."/>
            <person name="Miller R.H."/>
            <person name="Paralanov V."/>
            <person name="Radune D."/>
            <person name="Szczypinski B."/>
            <person name="Glass J.I."/>
        </authorList>
    </citation>
    <scope>NUCLEOTIDE SEQUENCE [LARGE SCALE GENOMIC DNA]</scope>
    <source>
        <strain evidence="7">ATCC 51981 / MP145</strain>
    </source>
</reference>
<dbReference type="KEGG" id="mcd:MCRO_0539"/>
<accession>D5E5W5</accession>
<evidence type="ECO:0000256" key="4">
    <source>
        <dbReference type="PIRSR" id="PIRSR036492-1"/>
    </source>
</evidence>
<comment type="similarity">
    <text evidence="1 3">Belongs to the aldehyde dehydrogenase family.</text>
</comment>
<dbReference type="InterPro" id="IPR016162">
    <property type="entry name" value="Ald_DH_N"/>
</dbReference>
<dbReference type="Proteomes" id="UP000001845">
    <property type="component" value="Chromosome"/>
</dbReference>
<proteinExistence type="inferred from homology"/>
<evidence type="ECO:0000313" key="7">
    <source>
        <dbReference type="Proteomes" id="UP000001845"/>
    </source>
</evidence>
<keyword evidence="7" id="KW-1185">Reference proteome</keyword>
<dbReference type="InterPro" id="IPR016163">
    <property type="entry name" value="Ald_DH_C"/>
</dbReference>
<name>D5E5W5_MYCCM</name>